<gene>
    <name evidence="1" type="ORF">HS088_TW22G00634</name>
</gene>
<dbReference type="Gene3D" id="1.10.238.10">
    <property type="entry name" value="EF-hand"/>
    <property type="match status" value="1"/>
</dbReference>
<sequence length="102" mass="11685">MVDGGLLIIQTYSFRVRNNGEYIGTFFFFFLLLNSQLMRSWTWTSVTQQEIVPLYQRFCQLYCNAKGFISGDEFMSVPEFAMNPLPQVFASSKPKDGGRSSS</sequence>
<accession>A0A7J7BYH8</accession>
<reference evidence="1 2" key="1">
    <citation type="journal article" date="2020" name="Nat. Commun.">
        <title>Genome of Tripterygium wilfordii and identification of cytochrome P450 involved in triptolide biosynthesis.</title>
        <authorList>
            <person name="Tu L."/>
            <person name="Su P."/>
            <person name="Zhang Z."/>
            <person name="Gao L."/>
            <person name="Wang J."/>
            <person name="Hu T."/>
            <person name="Zhou J."/>
            <person name="Zhang Y."/>
            <person name="Zhao Y."/>
            <person name="Liu Y."/>
            <person name="Song Y."/>
            <person name="Tong Y."/>
            <person name="Lu Y."/>
            <person name="Yang J."/>
            <person name="Xu C."/>
            <person name="Jia M."/>
            <person name="Peters R.J."/>
            <person name="Huang L."/>
            <person name="Gao W."/>
        </authorList>
    </citation>
    <scope>NUCLEOTIDE SEQUENCE [LARGE SCALE GENOMIC DNA]</scope>
    <source>
        <strain evidence="2">cv. XIE 37</strain>
        <tissue evidence="1">Leaf</tissue>
    </source>
</reference>
<dbReference type="Proteomes" id="UP000593562">
    <property type="component" value="Unassembled WGS sequence"/>
</dbReference>
<dbReference type="EMBL" id="JAAARO010000022">
    <property type="protein sequence ID" value="KAF5726949.1"/>
    <property type="molecule type" value="Genomic_DNA"/>
</dbReference>
<proteinExistence type="predicted"/>
<evidence type="ECO:0000313" key="2">
    <source>
        <dbReference type="Proteomes" id="UP000593562"/>
    </source>
</evidence>
<dbReference type="PANTHER" id="PTHR46971">
    <property type="entry name" value="CALCINEURIN B SUBUNIT (PROTEIN PHOSPHATASE 2B REGULATORY SUBUNIT)-LIKE PROTEIN"/>
    <property type="match status" value="1"/>
</dbReference>
<dbReference type="AlphaFoldDB" id="A0A7J7BYH8"/>
<keyword evidence="2" id="KW-1185">Reference proteome</keyword>
<dbReference type="InParanoid" id="A0A7J7BYH8"/>
<dbReference type="PANTHER" id="PTHR46971:SF1">
    <property type="entry name" value="CALCINEURIN B SUBUNIT (PROTEIN PHOSPHATASE 2B REGULATORY SUBUNIT)-LIKE PROTEIN"/>
    <property type="match status" value="1"/>
</dbReference>
<comment type="caution">
    <text evidence="1">The sequence shown here is derived from an EMBL/GenBank/DDBJ whole genome shotgun (WGS) entry which is preliminary data.</text>
</comment>
<organism evidence="1 2">
    <name type="scientific">Tripterygium wilfordii</name>
    <name type="common">Thunder God vine</name>
    <dbReference type="NCBI Taxonomy" id="458696"/>
    <lineage>
        <taxon>Eukaryota</taxon>
        <taxon>Viridiplantae</taxon>
        <taxon>Streptophyta</taxon>
        <taxon>Embryophyta</taxon>
        <taxon>Tracheophyta</taxon>
        <taxon>Spermatophyta</taxon>
        <taxon>Magnoliopsida</taxon>
        <taxon>eudicotyledons</taxon>
        <taxon>Gunneridae</taxon>
        <taxon>Pentapetalae</taxon>
        <taxon>rosids</taxon>
        <taxon>fabids</taxon>
        <taxon>Celastrales</taxon>
        <taxon>Celastraceae</taxon>
        <taxon>Tripterygium</taxon>
    </lineage>
</organism>
<evidence type="ECO:0000313" key="1">
    <source>
        <dbReference type="EMBL" id="KAF5726949.1"/>
    </source>
</evidence>
<protein>
    <submittedName>
        <fullName evidence="1">Calcineurin subunit B-like isoform X2</fullName>
    </submittedName>
</protein>
<name>A0A7J7BYH8_TRIWF</name>